<accession>A0ABX8CB22</accession>
<reference evidence="7" key="1">
    <citation type="submission" date="2021-05" db="EMBL/GenBank/DDBJ databases">
        <title>Direct Submission.</title>
        <authorList>
            <person name="Li K."/>
            <person name="Gao J."/>
        </authorList>
    </citation>
    <scope>NUCLEOTIDE SEQUENCE [LARGE SCALE GENOMIC DNA]</scope>
    <source>
        <strain evidence="7">HDS12</strain>
    </source>
</reference>
<dbReference type="SUPFAM" id="SSF102114">
    <property type="entry name" value="Radical SAM enzymes"/>
    <property type="match status" value="1"/>
</dbReference>
<dbReference type="Gene3D" id="3.20.20.70">
    <property type="entry name" value="Aldolase class I"/>
    <property type="match status" value="1"/>
</dbReference>
<dbReference type="PANTHER" id="PTHR11228">
    <property type="entry name" value="RADICAL SAM DOMAIN PROTEIN"/>
    <property type="match status" value="1"/>
</dbReference>
<dbReference type="InterPro" id="IPR007197">
    <property type="entry name" value="rSAM"/>
</dbReference>
<dbReference type="Proteomes" id="UP000678016">
    <property type="component" value="Chromosome"/>
</dbReference>
<keyword evidence="2" id="KW-0479">Metal-binding</keyword>
<evidence type="ECO:0000313" key="7">
    <source>
        <dbReference type="Proteomes" id="UP000678016"/>
    </source>
</evidence>
<keyword evidence="1" id="KW-0949">S-adenosyl-L-methionine</keyword>
<gene>
    <name evidence="6" type="ORF">KGD83_09000</name>
</gene>
<dbReference type="SFLD" id="SFLDS00029">
    <property type="entry name" value="Radical_SAM"/>
    <property type="match status" value="1"/>
</dbReference>
<dbReference type="CDD" id="cd01335">
    <property type="entry name" value="Radical_SAM"/>
    <property type="match status" value="1"/>
</dbReference>
<evidence type="ECO:0000256" key="1">
    <source>
        <dbReference type="ARBA" id="ARBA00022691"/>
    </source>
</evidence>
<evidence type="ECO:0000313" key="6">
    <source>
        <dbReference type="EMBL" id="QUX30622.1"/>
    </source>
</evidence>
<evidence type="ECO:0000256" key="4">
    <source>
        <dbReference type="ARBA" id="ARBA00023014"/>
    </source>
</evidence>
<evidence type="ECO:0000256" key="3">
    <source>
        <dbReference type="ARBA" id="ARBA00023004"/>
    </source>
</evidence>
<dbReference type="EMBL" id="CP074132">
    <property type="protein sequence ID" value="QUX30622.1"/>
    <property type="molecule type" value="Genomic_DNA"/>
</dbReference>
<keyword evidence="4" id="KW-0411">Iron-sulfur</keyword>
<dbReference type="InterPro" id="IPR058240">
    <property type="entry name" value="rSAM_sf"/>
</dbReference>
<dbReference type="SFLD" id="SFLDG01067">
    <property type="entry name" value="SPASM/twitch_domain_containing"/>
    <property type="match status" value="1"/>
</dbReference>
<dbReference type="PANTHER" id="PTHR11228:SF7">
    <property type="entry name" value="PQQA PEPTIDE CYCLASE"/>
    <property type="match status" value="1"/>
</dbReference>
<dbReference type="InterPro" id="IPR050377">
    <property type="entry name" value="Radical_SAM_PqqE_MftC-like"/>
</dbReference>
<feature type="domain" description="Radical SAM core" evidence="5">
    <location>
        <begin position="13"/>
        <end position="221"/>
    </location>
</feature>
<evidence type="ECO:0000256" key="2">
    <source>
        <dbReference type="ARBA" id="ARBA00022723"/>
    </source>
</evidence>
<organism evidence="6 7">
    <name type="scientific">Nocardiopsis akebiae</name>
    <dbReference type="NCBI Taxonomy" id="2831968"/>
    <lineage>
        <taxon>Bacteria</taxon>
        <taxon>Bacillati</taxon>
        <taxon>Actinomycetota</taxon>
        <taxon>Actinomycetes</taxon>
        <taxon>Streptosporangiales</taxon>
        <taxon>Nocardiopsidaceae</taxon>
        <taxon>Nocardiopsis</taxon>
    </lineage>
</organism>
<keyword evidence="7" id="KW-1185">Reference proteome</keyword>
<sequence length="286" mass="31868">MSTRSQTTPLPQVQRVDKLYLELLFRCNFRCGHCYHGSDLDRPESLTLPQAIGALEYFATRFSCHQVCFLGGEPLLYAHLPELLAAARDLGFTTQICTNAYKRRQVLTECRAHLDLLRVSLDGGTAETHDRMRRPGSFTAAFDTIAWANSVRLPFGATCTLTAQNITTVPLLARRLHALGAHELVLHRLRTVGNARDTTVEPVTWAQARRLYDHLAAMDLSGMDINRHILLPDRCPAPEDVVEKLEIAPDGRVYLSCAEVAGHGRDVRFDFDQGLLVHAPSEPTTA</sequence>
<proteinExistence type="predicted"/>
<dbReference type="InterPro" id="IPR013785">
    <property type="entry name" value="Aldolase_TIM"/>
</dbReference>
<dbReference type="Pfam" id="PF04055">
    <property type="entry name" value="Radical_SAM"/>
    <property type="match status" value="1"/>
</dbReference>
<keyword evidence="3" id="KW-0408">Iron</keyword>
<dbReference type="PROSITE" id="PS51918">
    <property type="entry name" value="RADICAL_SAM"/>
    <property type="match status" value="1"/>
</dbReference>
<evidence type="ECO:0000259" key="5">
    <source>
        <dbReference type="PROSITE" id="PS51918"/>
    </source>
</evidence>
<protein>
    <submittedName>
        <fullName evidence="6">Radical SAM protein</fullName>
    </submittedName>
</protein>
<name>A0ABX8CB22_9ACTN</name>
<dbReference type="RefSeq" id="WP_212643373.1">
    <property type="nucleotide sequence ID" value="NZ_CP074132.1"/>
</dbReference>